<protein>
    <submittedName>
        <fullName evidence="1">Uncharacterized protein</fullName>
    </submittedName>
</protein>
<feature type="non-terminal residue" evidence="1">
    <location>
        <position position="68"/>
    </location>
</feature>
<sequence>MLTDSPPNQTVRCPLETTGITAGADRGKLRVADVEPKAPSRSAVARWRTRWIQVSVSSTTSEFDSNKG</sequence>
<dbReference type="AlphaFoldDB" id="A0A381PW38"/>
<organism evidence="1">
    <name type="scientific">marine metagenome</name>
    <dbReference type="NCBI Taxonomy" id="408172"/>
    <lineage>
        <taxon>unclassified sequences</taxon>
        <taxon>metagenomes</taxon>
        <taxon>ecological metagenomes</taxon>
    </lineage>
</organism>
<reference evidence="1" key="1">
    <citation type="submission" date="2018-05" db="EMBL/GenBank/DDBJ databases">
        <authorList>
            <person name="Lanie J.A."/>
            <person name="Ng W.-L."/>
            <person name="Kazmierczak K.M."/>
            <person name="Andrzejewski T.M."/>
            <person name="Davidsen T.M."/>
            <person name="Wayne K.J."/>
            <person name="Tettelin H."/>
            <person name="Glass J.I."/>
            <person name="Rusch D."/>
            <person name="Podicherti R."/>
            <person name="Tsui H.-C.T."/>
            <person name="Winkler M.E."/>
        </authorList>
    </citation>
    <scope>NUCLEOTIDE SEQUENCE</scope>
</reference>
<name>A0A381PW38_9ZZZZ</name>
<proteinExistence type="predicted"/>
<accession>A0A381PW38</accession>
<dbReference type="EMBL" id="UINC01001115">
    <property type="protein sequence ID" value="SUZ71235.1"/>
    <property type="molecule type" value="Genomic_DNA"/>
</dbReference>
<gene>
    <name evidence="1" type="ORF">METZ01_LOCUS24089</name>
</gene>
<evidence type="ECO:0000313" key="1">
    <source>
        <dbReference type="EMBL" id="SUZ71235.1"/>
    </source>
</evidence>